<proteinExistence type="predicted"/>
<dbReference type="SMART" id="SM00271">
    <property type="entry name" value="DnaJ"/>
    <property type="match status" value="1"/>
</dbReference>
<dbReference type="PANTHER" id="PTHR45000:SF5">
    <property type="entry name" value="CHAPERONE DNAJ-DOMAIN SUPERFAMILY PROTEIN"/>
    <property type="match status" value="1"/>
</dbReference>
<organism evidence="2 3">
    <name type="scientific">Vanilla planifolia</name>
    <name type="common">Vanilla</name>
    <dbReference type="NCBI Taxonomy" id="51239"/>
    <lineage>
        <taxon>Eukaryota</taxon>
        <taxon>Viridiplantae</taxon>
        <taxon>Streptophyta</taxon>
        <taxon>Embryophyta</taxon>
        <taxon>Tracheophyta</taxon>
        <taxon>Spermatophyta</taxon>
        <taxon>Magnoliopsida</taxon>
        <taxon>Liliopsida</taxon>
        <taxon>Asparagales</taxon>
        <taxon>Orchidaceae</taxon>
        <taxon>Vanilloideae</taxon>
        <taxon>Vanilleae</taxon>
        <taxon>Vanilla</taxon>
    </lineage>
</organism>
<dbReference type="GO" id="GO:0005783">
    <property type="term" value="C:endoplasmic reticulum"/>
    <property type="evidence" value="ECO:0007669"/>
    <property type="project" value="UniProtKB-ARBA"/>
</dbReference>
<dbReference type="PRINTS" id="PR00625">
    <property type="entry name" value="JDOMAIN"/>
</dbReference>
<dbReference type="InterPro" id="IPR001623">
    <property type="entry name" value="DnaJ_domain"/>
</dbReference>
<dbReference type="PROSITE" id="PS50076">
    <property type="entry name" value="DNAJ_2"/>
    <property type="match status" value="1"/>
</dbReference>
<protein>
    <recommendedName>
        <fullName evidence="1">J domain-containing protein</fullName>
    </recommendedName>
</protein>
<evidence type="ECO:0000259" key="1">
    <source>
        <dbReference type="PROSITE" id="PS50076"/>
    </source>
</evidence>
<evidence type="ECO:0000313" key="2">
    <source>
        <dbReference type="EMBL" id="KAG0446824.1"/>
    </source>
</evidence>
<evidence type="ECO:0000313" key="3">
    <source>
        <dbReference type="Proteomes" id="UP000636800"/>
    </source>
</evidence>
<dbReference type="Pfam" id="PF00226">
    <property type="entry name" value="DnaJ"/>
    <property type="match status" value="1"/>
</dbReference>
<gene>
    <name evidence="2" type="ORF">HPP92_028656</name>
</gene>
<accession>A0A835P5C5</accession>
<name>A0A835P5C5_VANPL</name>
<dbReference type="AlphaFoldDB" id="A0A835P5C5"/>
<comment type="caution">
    <text evidence="2">The sequence shown here is derived from an EMBL/GenBank/DDBJ whole genome shotgun (WGS) entry which is preliminary data.</text>
</comment>
<dbReference type="InterPro" id="IPR036869">
    <property type="entry name" value="J_dom_sf"/>
</dbReference>
<dbReference type="Proteomes" id="UP000636800">
    <property type="component" value="Unassembled WGS sequence"/>
</dbReference>
<feature type="domain" description="J" evidence="1">
    <location>
        <begin position="131"/>
        <end position="198"/>
    </location>
</feature>
<dbReference type="CDD" id="cd06257">
    <property type="entry name" value="DnaJ"/>
    <property type="match status" value="1"/>
</dbReference>
<keyword evidence="3" id="KW-1185">Reference proteome</keyword>
<dbReference type="Gene3D" id="1.10.287.110">
    <property type="entry name" value="DnaJ domain"/>
    <property type="match status" value="1"/>
</dbReference>
<dbReference type="SUPFAM" id="SSF46565">
    <property type="entry name" value="Chaperone J-domain"/>
    <property type="match status" value="1"/>
</dbReference>
<sequence length="198" mass="23476">ASHLRKTVNWVYHQLRLRPGSSSSGSGSDASSTRRNLGEQAWKRYNARMHAEYEDEMERMERIRRMQSVFRERAKRMKAYESWQDQGPSGYQHCPRNDWYWEADTSFKNRTNNFGASSRVPRPSGSYLWSSHYAVLGLDRSRKKPYSEDEIKIAFRTKAMECHPDQNQHNKEVAEAKFKEVLKSYEAIKTERKNEERM</sequence>
<dbReference type="EMBL" id="JADCNL010000542">
    <property type="protein sequence ID" value="KAG0446824.1"/>
    <property type="molecule type" value="Genomic_DNA"/>
</dbReference>
<reference evidence="2 3" key="1">
    <citation type="journal article" date="2020" name="Nat. Food">
        <title>A phased Vanilla planifolia genome enables genetic improvement of flavour and production.</title>
        <authorList>
            <person name="Hasing T."/>
            <person name="Tang H."/>
            <person name="Brym M."/>
            <person name="Khazi F."/>
            <person name="Huang T."/>
            <person name="Chambers A.H."/>
        </authorList>
    </citation>
    <scope>NUCLEOTIDE SEQUENCE [LARGE SCALE GENOMIC DNA]</scope>
    <source>
        <tissue evidence="2">Leaf</tissue>
    </source>
</reference>
<feature type="non-terminal residue" evidence="2">
    <location>
        <position position="1"/>
    </location>
</feature>
<dbReference type="PANTHER" id="PTHR45000">
    <property type="entry name" value="CHAPERONE DNAJ-DOMAIN SUPERFAMILY PROTEIN"/>
    <property type="match status" value="1"/>
</dbReference>